<gene>
    <name evidence="1" type="ORF">GCM10009681_09950</name>
</gene>
<evidence type="ECO:0000313" key="1">
    <source>
        <dbReference type="EMBL" id="GAA1741239.1"/>
    </source>
</evidence>
<reference evidence="2" key="1">
    <citation type="journal article" date="2019" name="Int. J. Syst. Evol. Microbiol.">
        <title>The Global Catalogue of Microorganisms (GCM) 10K type strain sequencing project: providing services to taxonomists for standard genome sequencing and annotation.</title>
        <authorList>
            <consortium name="The Broad Institute Genomics Platform"/>
            <consortium name="The Broad Institute Genome Sequencing Center for Infectious Disease"/>
            <person name="Wu L."/>
            <person name="Ma J."/>
        </authorList>
    </citation>
    <scope>NUCLEOTIDE SEQUENCE [LARGE SCALE GENOMIC DNA]</scope>
    <source>
        <strain evidence="2">JCM 13249</strain>
    </source>
</reference>
<proteinExistence type="predicted"/>
<evidence type="ECO:0000313" key="2">
    <source>
        <dbReference type="Proteomes" id="UP001500655"/>
    </source>
</evidence>
<protein>
    <submittedName>
        <fullName evidence="1">Uncharacterized protein</fullName>
    </submittedName>
</protein>
<dbReference type="RefSeq" id="WP_344077289.1">
    <property type="nucleotide sequence ID" value="NZ_BAAALS010000003.1"/>
</dbReference>
<sequence>MPTAVDLLTDAAAVAEEGLTGPFNDPHVLRLGSYLEASAHRLGATAQISALAADALDEYVDEHPNDLGLDPDVLFACVADWANRRPRYAGRRFALADRLHAFLPLLRRHS</sequence>
<dbReference type="EMBL" id="BAAALS010000003">
    <property type="protein sequence ID" value="GAA1741239.1"/>
    <property type="molecule type" value="Genomic_DNA"/>
</dbReference>
<name>A0ABP4W1B6_9ACTN</name>
<keyword evidence="2" id="KW-1185">Reference proteome</keyword>
<comment type="caution">
    <text evidence="1">The sequence shown here is derived from an EMBL/GenBank/DDBJ whole genome shotgun (WGS) entry which is preliminary data.</text>
</comment>
<organism evidence="1 2">
    <name type="scientific">Luedemannella helvata</name>
    <dbReference type="NCBI Taxonomy" id="349315"/>
    <lineage>
        <taxon>Bacteria</taxon>
        <taxon>Bacillati</taxon>
        <taxon>Actinomycetota</taxon>
        <taxon>Actinomycetes</taxon>
        <taxon>Micromonosporales</taxon>
        <taxon>Micromonosporaceae</taxon>
        <taxon>Luedemannella</taxon>
    </lineage>
</organism>
<accession>A0ABP4W1B6</accession>
<dbReference type="Proteomes" id="UP001500655">
    <property type="component" value="Unassembled WGS sequence"/>
</dbReference>